<dbReference type="InterPro" id="IPR008462">
    <property type="entry name" value="CsbD"/>
</dbReference>
<protein>
    <submittedName>
        <fullName evidence="4">CsbD family protein</fullName>
    </submittedName>
</protein>
<evidence type="ECO:0000313" key="5">
    <source>
        <dbReference type="Proteomes" id="UP000245590"/>
    </source>
</evidence>
<dbReference type="OrthoDB" id="2143260at2"/>
<dbReference type="Gene3D" id="1.10.1470.10">
    <property type="entry name" value="YjbJ"/>
    <property type="match status" value="1"/>
</dbReference>
<dbReference type="Proteomes" id="UP000245590">
    <property type="component" value="Unassembled WGS sequence"/>
</dbReference>
<name>A0A2U2RLH3_9MICO</name>
<feature type="domain" description="CsbD-like" evidence="3">
    <location>
        <begin position="5"/>
        <end position="56"/>
    </location>
</feature>
<reference evidence="4 5" key="1">
    <citation type="submission" date="2018-05" db="EMBL/GenBank/DDBJ databases">
        <title>Brachybacterium sp. M1HQ-2T, whole genome shotgun sequence.</title>
        <authorList>
            <person name="Tuo L."/>
        </authorList>
    </citation>
    <scope>NUCLEOTIDE SEQUENCE [LARGE SCALE GENOMIC DNA]</scope>
    <source>
        <strain evidence="4 5">M1HQ-2</strain>
    </source>
</reference>
<accession>A0A2U2RLH3</accession>
<dbReference type="InterPro" id="IPR036629">
    <property type="entry name" value="YjbJ_sf"/>
</dbReference>
<dbReference type="Pfam" id="PF05532">
    <property type="entry name" value="CsbD"/>
    <property type="match status" value="1"/>
</dbReference>
<feature type="compositionally biased region" description="Basic and acidic residues" evidence="2">
    <location>
        <begin position="26"/>
        <end position="35"/>
    </location>
</feature>
<comment type="similarity">
    <text evidence="1">Belongs to the UPF0337 (CsbD) family.</text>
</comment>
<evidence type="ECO:0000259" key="3">
    <source>
        <dbReference type="Pfam" id="PF05532"/>
    </source>
</evidence>
<dbReference type="SUPFAM" id="SSF69047">
    <property type="entry name" value="Hypothetical protein YjbJ"/>
    <property type="match status" value="1"/>
</dbReference>
<dbReference type="RefSeq" id="WP_109275240.1">
    <property type="nucleotide sequence ID" value="NZ_QFKX01000002.1"/>
</dbReference>
<evidence type="ECO:0000256" key="2">
    <source>
        <dbReference type="SAM" id="MobiDB-lite"/>
    </source>
</evidence>
<evidence type="ECO:0000313" key="4">
    <source>
        <dbReference type="EMBL" id="PWH06645.1"/>
    </source>
</evidence>
<evidence type="ECO:0000256" key="1">
    <source>
        <dbReference type="ARBA" id="ARBA00009129"/>
    </source>
</evidence>
<proteinExistence type="inferred from homology"/>
<gene>
    <name evidence="4" type="ORF">DEO23_06800</name>
</gene>
<feature type="region of interest" description="Disordered" evidence="2">
    <location>
        <begin position="1"/>
        <end position="70"/>
    </location>
</feature>
<feature type="compositionally biased region" description="Basic and acidic residues" evidence="2">
    <location>
        <begin position="1"/>
        <end position="13"/>
    </location>
</feature>
<dbReference type="EMBL" id="QFKX01000002">
    <property type="protein sequence ID" value="PWH06645.1"/>
    <property type="molecule type" value="Genomic_DNA"/>
</dbReference>
<comment type="caution">
    <text evidence="4">The sequence shown here is derived from an EMBL/GenBank/DDBJ whole genome shotgun (WGS) entry which is preliminary data.</text>
</comment>
<dbReference type="AlphaFoldDB" id="A0A2U2RLH3"/>
<organism evidence="4 5">
    <name type="scientific">Brachybacterium endophyticum</name>
    <dbReference type="NCBI Taxonomy" id="2182385"/>
    <lineage>
        <taxon>Bacteria</taxon>
        <taxon>Bacillati</taxon>
        <taxon>Actinomycetota</taxon>
        <taxon>Actinomycetes</taxon>
        <taxon>Micrococcales</taxon>
        <taxon>Dermabacteraceae</taxon>
        <taxon>Brachybacterium</taxon>
    </lineage>
</organism>
<sequence length="70" mass="7315">MSADEKFENKADKLGGQAKEGLGKLTGDKEAESEGKAQQTRAGFQEKAQDVKDSVKGAISGLTGKKDSGE</sequence>
<keyword evidence="5" id="KW-1185">Reference proteome</keyword>